<keyword evidence="1" id="KW-0732">Signal</keyword>
<comment type="caution">
    <text evidence="2">The sequence shown here is derived from an EMBL/GenBank/DDBJ whole genome shotgun (WGS) entry which is preliminary data.</text>
</comment>
<dbReference type="Proteomes" id="UP001174936">
    <property type="component" value="Unassembled WGS sequence"/>
</dbReference>
<dbReference type="AlphaFoldDB" id="A0AA40CMW8"/>
<reference evidence="2" key="1">
    <citation type="submission" date="2023-06" db="EMBL/GenBank/DDBJ databases">
        <title>Genome-scale phylogeny and comparative genomics of the fungal order Sordariales.</title>
        <authorList>
            <consortium name="Lawrence Berkeley National Laboratory"/>
            <person name="Hensen N."/>
            <person name="Bonometti L."/>
            <person name="Westerberg I."/>
            <person name="Brannstrom I.O."/>
            <person name="Guillou S."/>
            <person name="Cros-Aarteil S."/>
            <person name="Calhoun S."/>
            <person name="Haridas S."/>
            <person name="Kuo A."/>
            <person name="Mondo S."/>
            <person name="Pangilinan J."/>
            <person name="Riley R."/>
            <person name="Labutti K."/>
            <person name="Andreopoulos B."/>
            <person name="Lipzen A."/>
            <person name="Chen C."/>
            <person name="Yanf M."/>
            <person name="Daum C."/>
            <person name="Ng V."/>
            <person name="Clum A."/>
            <person name="Steindorff A."/>
            <person name="Ohm R."/>
            <person name="Martin F."/>
            <person name="Silar P."/>
            <person name="Natvig D."/>
            <person name="Lalanne C."/>
            <person name="Gautier V."/>
            <person name="Ament-Velasquez S.L."/>
            <person name="Kruys A."/>
            <person name="Hutchinson M.I."/>
            <person name="Powell A.J."/>
            <person name="Barry K."/>
            <person name="Miller A.N."/>
            <person name="Grigoriev I.V."/>
            <person name="Debuchy R."/>
            <person name="Gladieux P."/>
            <person name="Thoren M.H."/>
            <person name="Johannesson H."/>
        </authorList>
    </citation>
    <scope>NUCLEOTIDE SEQUENCE</scope>
    <source>
        <strain evidence="2">SMH2532-1</strain>
    </source>
</reference>
<name>A0AA40CMW8_9PEZI</name>
<evidence type="ECO:0000313" key="2">
    <source>
        <dbReference type="EMBL" id="KAK0643253.1"/>
    </source>
</evidence>
<feature type="signal peptide" evidence="1">
    <location>
        <begin position="1"/>
        <end position="30"/>
    </location>
</feature>
<evidence type="ECO:0000256" key="1">
    <source>
        <dbReference type="SAM" id="SignalP"/>
    </source>
</evidence>
<keyword evidence="3" id="KW-1185">Reference proteome</keyword>
<protein>
    <recommendedName>
        <fullName evidence="4">Secreted protein</fullName>
    </recommendedName>
</protein>
<dbReference type="EMBL" id="JAULSV010000005">
    <property type="protein sequence ID" value="KAK0643253.1"/>
    <property type="molecule type" value="Genomic_DNA"/>
</dbReference>
<gene>
    <name evidence="2" type="ORF">B0T16DRAFT_415580</name>
</gene>
<feature type="chain" id="PRO_5041294970" description="Secreted protein" evidence="1">
    <location>
        <begin position="31"/>
        <end position="75"/>
    </location>
</feature>
<evidence type="ECO:0008006" key="4">
    <source>
        <dbReference type="Google" id="ProtNLM"/>
    </source>
</evidence>
<organism evidence="2 3">
    <name type="scientific">Cercophora newfieldiana</name>
    <dbReference type="NCBI Taxonomy" id="92897"/>
    <lineage>
        <taxon>Eukaryota</taxon>
        <taxon>Fungi</taxon>
        <taxon>Dikarya</taxon>
        <taxon>Ascomycota</taxon>
        <taxon>Pezizomycotina</taxon>
        <taxon>Sordariomycetes</taxon>
        <taxon>Sordariomycetidae</taxon>
        <taxon>Sordariales</taxon>
        <taxon>Lasiosphaeriaceae</taxon>
        <taxon>Cercophora</taxon>
    </lineage>
</organism>
<evidence type="ECO:0000313" key="3">
    <source>
        <dbReference type="Proteomes" id="UP001174936"/>
    </source>
</evidence>
<accession>A0AA40CMW8</accession>
<proteinExistence type="predicted"/>
<sequence>MWWRSPLLFRIDNSVFVFFFIWHMARFACSCGREDVLDPTGPATGKTFRSLVCLKAGKPTHRMLRLVITRLKVQL</sequence>